<reference evidence="2" key="1">
    <citation type="submission" date="2020-05" db="EMBL/GenBank/DDBJ databases">
        <authorList>
            <person name="Chiriac C."/>
            <person name="Salcher M."/>
            <person name="Ghai R."/>
            <person name="Kavagutti S V."/>
        </authorList>
    </citation>
    <scope>NUCLEOTIDE SEQUENCE</scope>
</reference>
<evidence type="ECO:0000259" key="1">
    <source>
        <dbReference type="Pfam" id="PF01370"/>
    </source>
</evidence>
<dbReference type="InterPro" id="IPR036291">
    <property type="entry name" value="NAD(P)-bd_dom_sf"/>
</dbReference>
<dbReference type="EMBL" id="CAEZWR010000121">
    <property type="protein sequence ID" value="CAB4670200.1"/>
    <property type="molecule type" value="Genomic_DNA"/>
</dbReference>
<dbReference type="Gene3D" id="3.40.50.720">
    <property type="entry name" value="NAD(P)-binding Rossmann-like Domain"/>
    <property type="match status" value="1"/>
</dbReference>
<gene>
    <name evidence="2" type="ORF">UFOPK2282_01036</name>
</gene>
<evidence type="ECO:0000313" key="2">
    <source>
        <dbReference type="EMBL" id="CAB4670200.1"/>
    </source>
</evidence>
<dbReference type="AlphaFoldDB" id="A0A6J6M7T4"/>
<proteinExistence type="predicted"/>
<name>A0A6J6M7T4_9ZZZZ</name>
<protein>
    <submittedName>
        <fullName evidence="2">Unannotated protein</fullName>
    </submittedName>
</protein>
<feature type="domain" description="NAD-dependent epimerase/dehydratase" evidence="1">
    <location>
        <begin position="3"/>
        <end position="210"/>
    </location>
</feature>
<dbReference type="Pfam" id="PF01370">
    <property type="entry name" value="Epimerase"/>
    <property type="match status" value="1"/>
</dbReference>
<accession>A0A6J6M7T4</accession>
<dbReference type="SUPFAM" id="SSF51735">
    <property type="entry name" value="NAD(P)-binding Rossmann-fold domains"/>
    <property type="match status" value="1"/>
</dbReference>
<sequence>MRIVVVGALGAVGGAVALSLSELGHEVIRVSSRMQSDSTVISTSDALDLVRFGSVELLIHAAGPGDHRTDRSSWESVTSSFAAALADSYARGSGVRGVLLSTVRVLEGYETDFLESSPAIARTIYAQNNARNEALWLEAGGPSALVLRLANFFSSPSSLDSPQAALLPWSLVTEALSTGALGIRSGANFTKEFISGPDIATAVLCIASASASASAVPSVVATVPGLSVSMGDFAGVVQRAFARAELPVPDVSFGPDSAAVPRCASGWLAQSGWTVGLSLSAIEDAVAMWITSLNS</sequence>
<dbReference type="InterPro" id="IPR001509">
    <property type="entry name" value="Epimerase_deHydtase"/>
</dbReference>
<organism evidence="2">
    <name type="scientific">freshwater metagenome</name>
    <dbReference type="NCBI Taxonomy" id="449393"/>
    <lineage>
        <taxon>unclassified sequences</taxon>
        <taxon>metagenomes</taxon>
        <taxon>ecological metagenomes</taxon>
    </lineage>
</organism>